<proteinExistence type="predicted"/>
<comment type="caution">
    <text evidence="2">The sequence shown here is derived from an EMBL/GenBank/DDBJ whole genome shotgun (WGS) entry which is preliminary data.</text>
</comment>
<dbReference type="InterPro" id="IPR005079">
    <property type="entry name" value="Peptidase_C45_hydrolase"/>
</dbReference>
<organism evidence="2">
    <name type="scientific">bioreactor metagenome</name>
    <dbReference type="NCBI Taxonomy" id="1076179"/>
    <lineage>
        <taxon>unclassified sequences</taxon>
        <taxon>metagenomes</taxon>
        <taxon>ecological metagenomes</taxon>
    </lineage>
</organism>
<gene>
    <name evidence="2" type="ORF">SDC9_82017</name>
</gene>
<dbReference type="PANTHER" id="PTHR34180:SF1">
    <property type="entry name" value="BETA-ALANYL-DOPAMINE_CARCININE HYDROLASE"/>
    <property type="match status" value="1"/>
</dbReference>
<dbReference type="Pfam" id="PF03417">
    <property type="entry name" value="AAT"/>
    <property type="match status" value="1"/>
</dbReference>
<dbReference type="PANTHER" id="PTHR34180">
    <property type="entry name" value="PEPTIDASE C45"/>
    <property type="match status" value="1"/>
</dbReference>
<protein>
    <recommendedName>
        <fullName evidence="1">Peptidase C45 hydrolase domain-containing protein</fullName>
    </recommendedName>
</protein>
<sequence>MQKIFLNILIAITLFFSAPVEACTLFAANGSVVDDGGTLIVKNRDWEPDQHQVIKFVPVKDGYSYFGLYAEGPSAGMKVGINDKGLVVLSATAGSIPSKERKNMPNKAGSLTKLLKECASVEEALARADLFLGPKILMLADKKSVATVEVGPEGKFSIEQKDNGCIYHTNHYILEDMLGLNKKIGGSSQKRYDRIGQLLSEGDLPYTFDEFLAFSSDQNDGPDDSIFRTGSTPAKTRTMAVWAVKIPLEGSPEVYVRILNPNEDEKTAKIVTDDFFSAQAILNKI</sequence>
<dbReference type="InterPro" id="IPR047794">
    <property type="entry name" value="C45_proenzyme-like"/>
</dbReference>
<dbReference type="EMBL" id="VSSQ01007281">
    <property type="protein sequence ID" value="MPM35425.1"/>
    <property type="molecule type" value="Genomic_DNA"/>
</dbReference>
<accession>A0A644Z3D9</accession>
<name>A0A644Z3D9_9ZZZZ</name>
<feature type="domain" description="Peptidase C45 hydrolase" evidence="1">
    <location>
        <begin position="35"/>
        <end position="242"/>
    </location>
</feature>
<evidence type="ECO:0000313" key="2">
    <source>
        <dbReference type="EMBL" id="MPM35425.1"/>
    </source>
</evidence>
<dbReference type="AlphaFoldDB" id="A0A644Z3D9"/>
<dbReference type="Gene3D" id="3.60.60.10">
    <property type="entry name" value="Penicillin V Acylase, Chain A"/>
    <property type="match status" value="1"/>
</dbReference>
<dbReference type="InterPro" id="IPR047801">
    <property type="entry name" value="Peptidase_C45"/>
</dbReference>
<evidence type="ECO:0000259" key="1">
    <source>
        <dbReference type="Pfam" id="PF03417"/>
    </source>
</evidence>
<reference evidence="2" key="1">
    <citation type="submission" date="2019-08" db="EMBL/GenBank/DDBJ databases">
        <authorList>
            <person name="Kucharzyk K."/>
            <person name="Murdoch R.W."/>
            <person name="Higgins S."/>
            <person name="Loffler F."/>
        </authorList>
    </citation>
    <scope>NUCLEOTIDE SEQUENCE</scope>
</reference>
<dbReference type="NCBIfam" id="NF040521">
    <property type="entry name" value="C45_proenzyme"/>
    <property type="match status" value="1"/>
</dbReference>